<dbReference type="Gene3D" id="3.40.33.10">
    <property type="entry name" value="CAP"/>
    <property type="match status" value="1"/>
</dbReference>
<proteinExistence type="inferred from homology"/>
<dbReference type="GO" id="GO:0000139">
    <property type="term" value="C:Golgi membrane"/>
    <property type="evidence" value="ECO:0007669"/>
    <property type="project" value="UniProtKB-SubCell"/>
</dbReference>
<accession>A0A8C1J0L5</accession>
<dbReference type="Proteomes" id="UP000694427">
    <property type="component" value="Unplaced"/>
</dbReference>
<dbReference type="AlphaFoldDB" id="A0A8C1J0L5"/>
<dbReference type="InterPro" id="IPR001283">
    <property type="entry name" value="CRISP-related"/>
</dbReference>
<evidence type="ECO:0000256" key="3">
    <source>
        <dbReference type="ARBA" id="ARBA00023034"/>
    </source>
</evidence>
<evidence type="ECO:0000313" key="13">
    <source>
        <dbReference type="Proteomes" id="UP000694427"/>
    </source>
</evidence>
<dbReference type="SUPFAM" id="SSF55797">
    <property type="entry name" value="PR-1-like"/>
    <property type="match status" value="1"/>
</dbReference>
<comment type="subcellular location">
    <subcellularLocation>
        <location evidence="7">Golgi apparatus membrane</location>
        <topology evidence="7">Lipid-anchor</topology>
    </subcellularLocation>
</comment>
<evidence type="ECO:0000313" key="12">
    <source>
        <dbReference type="Ensembl" id="ENSCCRP00010025520.1"/>
    </source>
</evidence>
<evidence type="ECO:0000256" key="5">
    <source>
        <dbReference type="ARBA" id="ARBA00023136"/>
    </source>
</evidence>
<evidence type="ECO:0000256" key="9">
    <source>
        <dbReference type="ARBA" id="ARBA00069728"/>
    </source>
</evidence>
<dbReference type="Pfam" id="PF00188">
    <property type="entry name" value="CAP"/>
    <property type="match status" value="1"/>
</dbReference>
<evidence type="ECO:0000256" key="6">
    <source>
        <dbReference type="ARBA" id="ARBA00023288"/>
    </source>
</evidence>
<dbReference type="PANTHER" id="PTHR10334">
    <property type="entry name" value="CYSTEINE-RICH SECRETORY PROTEIN-RELATED"/>
    <property type="match status" value="1"/>
</dbReference>
<organism evidence="12 13">
    <name type="scientific">Cyprinus carpio</name>
    <name type="common">Common carp</name>
    <dbReference type="NCBI Taxonomy" id="7962"/>
    <lineage>
        <taxon>Eukaryota</taxon>
        <taxon>Metazoa</taxon>
        <taxon>Chordata</taxon>
        <taxon>Craniata</taxon>
        <taxon>Vertebrata</taxon>
        <taxon>Euteleostomi</taxon>
        <taxon>Actinopterygii</taxon>
        <taxon>Neopterygii</taxon>
        <taxon>Teleostei</taxon>
        <taxon>Ostariophysi</taxon>
        <taxon>Cypriniformes</taxon>
        <taxon>Cyprinidae</taxon>
        <taxon>Cyprininae</taxon>
        <taxon>Cyprinus</taxon>
    </lineage>
</organism>
<evidence type="ECO:0000256" key="10">
    <source>
        <dbReference type="ARBA" id="ARBA00075475"/>
    </source>
</evidence>
<dbReference type="SMART" id="SM00198">
    <property type="entry name" value="SCP"/>
    <property type="match status" value="1"/>
</dbReference>
<evidence type="ECO:0000259" key="11">
    <source>
        <dbReference type="SMART" id="SM00198"/>
    </source>
</evidence>
<feature type="domain" description="SCP" evidence="11">
    <location>
        <begin position="9"/>
        <end position="142"/>
    </location>
</feature>
<protein>
    <recommendedName>
        <fullName evidence="9">Golgi-associated plant pathogenesis-related protein 1</fullName>
    </recommendedName>
    <alternativeName>
        <fullName evidence="10">Glioma pathogenesis-related protein 2</fullName>
    </alternativeName>
</protein>
<keyword evidence="3" id="KW-0333">Golgi apparatus</keyword>
<keyword evidence="6" id="KW-0449">Lipoprotein</keyword>
<comment type="similarity">
    <text evidence="1">Belongs to the CRISP family.</text>
</comment>
<dbReference type="InterPro" id="IPR034113">
    <property type="entry name" value="SCP_GAPR1-like"/>
</dbReference>
<dbReference type="Ensembl" id="ENSCCRT00010028008.1">
    <property type="protein sequence ID" value="ENSCCRP00010025520.1"/>
    <property type="gene ID" value="ENSCCRG00010010914.1"/>
</dbReference>
<evidence type="ECO:0000256" key="2">
    <source>
        <dbReference type="ARBA" id="ARBA00022707"/>
    </source>
</evidence>
<name>A0A8C1J0L5_CYPCA</name>
<evidence type="ECO:0000256" key="4">
    <source>
        <dbReference type="ARBA" id="ARBA00023054"/>
    </source>
</evidence>
<dbReference type="FunFam" id="3.40.33.10:FF:000015">
    <property type="entry name" value="Golgi-associated plant pathogenesis-related protein 1"/>
    <property type="match status" value="1"/>
</dbReference>
<sequence>MTKSENLSQFRQSLLEAQNDYRRQHGARPLSLCSVLTKEAQDWAAHLISINALKNSSKGYGETILFNSTDTFLTLGKEVAESWYKENVKYNFANPGFQNGTGRLFTLISVNQLKQVGVGLASDGKGKFITVAFYKPSGNITNPGYFQDNVKPAGR</sequence>
<dbReference type="InterPro" id="IPR035940">
    <property type="entry name" value="CAP_sf"/>
</dbReference>
<keyword evidence="5" id="KW-0472">Membrane</keyword>
<keyword evidence="13" id="KW-1185">Reference proteome</keyword>
<keyword evidence="2" id="KW-0519">Myristate</keyword>
<dbReference type="CDD" id="cd05382">
    <property type="entry name" value="CAP_GAPR1-like"/>
    <property type="match status" value="1"/>
</dbReference>
<keyword evidence="4" id="KW-0175">Coiled coil</keyword>
<reference evidence="12" key="2">
    <citation type="submission" date="2025-09" db="UniProtKB">
        <authorList>
            <consortium name="Ensembl"/>
        </authorList>
    </citation>
    <scope>IDENTIFICATION</scope>
</reference>
<evidence type="ECO:0000256" key="1">
    <source>
        <dbReference type="ARBA" id="ARBA00009923"/>
    </source>
</evidence>
<dbReference type="InterPro" id="IPR014044">
    <property type="entry name" value="CAP_dom"/>
</dbReference>
<reference evidence="12" key="1">
    <citation type="submission" date="2025-08" db="UniProtKB">
        <authorList>
            <consortium name="Ensembl"/>
        </authorList>
    </citation>
    <scope>IDENTIFICATION</scope>
</reference>
<evidence type="ECO:0000256" key="7">
    <source>
        <dbReference type="ARBA" id="ARBA00037794"/>
    </source>
</evidence>
<comment type="subunit">
    <text evidence="8">Homodimer. Interacts with CAV1.</text>
</comment>
<evidence type="ECO:0000256" key="8">
    <source>
        <dbReference type="ARBA" id="ARBA00063947"/>
    </source>
</evidence>